<evidence type="ECO:0000256" key="2">
    <source>
        <dbReference type="ARBA" id="ARBA00022723"/>
    </source>
</evidence>
<dbReference type="GO" id="GO:0005737">
    <property type="term" value="C:cytoplasm"/>
    <property type="evidence" value="ECO:0007669"/>
    <property type="project" value="TreeGrafter"/>
</dbReference>
<dbReference type="PANTHER" id="PTHR30468:SF1">
    <property type="entry name" value="ALPHA-KETOGLUTARATE-DEPENDENT SULFONATE DIOXYGENASE"/>
    <property type="match status" value="1"/>
</dbReference>
<dbReference type="InterPro" id="IPR051323">
    <property type="entry name" value="AtsK-like"/>
</dbReference>
<dbReference type="KEGG" id="sphj:BSL82_04750"/>
<feature type="domain" description="TauD/TfdA-like" evidence="6">
    <location>
        <begin position="4"/>
        <end position="156"/>
    </location>
</feature>
<proteinExistence type="inferred from homology"/>
<dbReference type="OrthoDB" id="7209371at2"/>
<evidence type="ECO:0000256" key="4">
    <source>
        <dbReference type="ARBA" id="ARBA00023002"/>
    </source>
</evidence>
<evidence type="ECO:0000313" key="8">
    <source>
        <dbReference type="Proteomes" id="UP000182063"/>
    </source>
</evidence>
<evidence type="ECO:0000256" key="5">
    <source>
        <dbReference type="ARBA" id="ARBA00023004"/>
    </source>
</evidence>
<organism evidence="7 8">
    <name type="scientific">Tardibacter chloracetimidivorans</name>
    <dbReference type="NCBI Taxonomy" id="1921510"/>
    <lineage>
        <taxon>Bacteria</taxon>
        <taxon>Pseudomonadati</taxon>
        <taxon>Pseudomonadota</taxon>
        <taxon>Alphaproteobacteria</taxon>
        <taxon>Sphingomonadales</taxon>
        <taxon>Sphingomonadaceae</taxon>
        <taxon>Tardibacter</taxon>
    </lineage>
</organism>
<evidence type="ECO:0000256" key="3">
    <source>
        <dbReference type="ARBA" id="ARBA00022964"/>
    </source>
</evidence>
<evidence type="ECO:0000259" key="6">
    <source>
        <dbReference type="Pfam" id="PF02668"/>
    </source>
</evidence>
<comment type="similarity">
    <text evidence="1">Belongs to the TfdA dioxygenase family.</text>
</comment>
<dbReference type="Gene3D" id="3.60.130.10">
    <property type="entry name" value="Clavaminate synthase-like"/>
    <property type="match status" value="1"/>
</dbReference>
<dbReference type="Pfam" id="PF02668">
    <property type="entry name" value="TauD"/>
    <property type="match status" value="1"/>
</dbReference>
<dbReference type="SUPFAM" id="SSF51197">
    <property type="entry name" value="Clavaminate synthase-like"/>
    <property type="match status" value="1"/>
</dbReference>
<dbReference type="InterPro" id="IPR003819">
    <property type="entry name" value="TauD/TfdA-like"/>
</dbReference>
<accession>A0A1L3ZSV6</accession>
<dbReference type="GO" id="GO:0046872">
    <property type="term" value="F:metal ion binding"/>
    <property type="evidence" value="ECO:0007669"/>
    <property type="project" value="UniProtKB-KW"/>
</dbReference>
<dbReference type="GO" id="GO:0000908">
    <property type="term" value="F:taurine dioxygenase activity"/>
    <property type="evidence" value="ECO:0007669"/>
    <property type="project" value="TreeGrafter"/>
</dbReference>
<protein>
    <recommendedName>
        <fullName evidence="6">TauD/TfdA-like domain-containing protein</fullName>
    </recommendedName>
</protein>
<dbReference type="GO" id="GO:0006790">
    <property type="term" value="P:sulfur compound metabolic process"/>
    <property type="evidence" value="ECO:0007669"/>
    <property type="project" value="TreeGrafter"/>
</dbReference>
<keyword evidence="8" id="KW-1185">Reference proteome</keyword>
<name>A0A1L3ZSV6_9SPHN</name>
<evidence type="ECO:0000256" key="1">
    <source>
        <dbReference type="ARBA" id="ARBA00005896"/>
    </source>
</evidence>
<dbReference type="InterPro" id="IPR042098">
    <property type="entry name" value="TauD-like_sf"/>
</dbReference>
<dbReference type="STRING" id="1921510.BSL82_04750"/>
<gene>
    <name evidence="7" type="ORF">BSL82_04750</name>
</gene>
<keyword evidence="2" id="KW-0479">Metal-binding</keyword>
<dbReference type="PANTHER" id="PTHR30468">
    <property type="entry name" value="ALPHA-KETOGLUTARATE-DEPENDENT SULFONATE DIOXYGENASE"/>
    <property type="match status" value="1"/>
</dbReference>
<dbReference type="Proteomes" id="UP000182063">
    <property type="component" value="Chromosome"/>
</dbReference>
<keyword evidence="3" id="KW-0223">Dioxygenase</keyword>
<evidence type="ECO:0000313" key="7">
    <source>
        <dbReference type="EMBL" id="API58705.1"/>
    </source>
</evidence>
<dbReference type="AlphaFoldDB" id="A0A1L3ZSV6"/>
<keyword evidence="5" id="KW-0408">Iron</keyword>
<reference evidence="8" key="1">
    <citation type="submission" date="2016-11" db="EMBL/GenBank/DDBJ databases">
        <title>Complete Genome Sequence of alachlor-degrading Sphingomonas sp. strain JJ-A5.</title>
        <authorList>
            <person name="Lee H."/>
            <person name="Ka J.-O."/>
        </authorList>
    </citation>
    <scope>NUCLEOTIDE SEQUENCE [LARGE SCALE GENOMIC DNA]</scope>
    <source>
        <strain evidence="8">JJ-A5</strain>
    </source>
</reference>
<sequence>MAVSLFGIEAPYETTSTRFASGTRALEKLPSILRERISRLHGINLFAASDEAQADRQRLEGYPDDCPRYVHPLIITDPVSGVQSLYALQMHTAAVASVSPSESEALLCELFGYLYEPENIYEHKWRKGDFVIWSNFRYQHARGALDPQHERTLQRVCISNGQPQVYEDALPARIVKGRIGAMA</sequence>
<dbReference type="EMBL" id="CP018221">
    <property type="protein sequence ID" value="API58705.1"/>
    <property type="molecule type" value="Genomic_DNA"/>
</dbReference>
<keyword evidence="4" id="KW-0560">Oxidoreductase</keyword>